<dbReference type="EMBL" id="UINC01097369">
    <property type="protein sequence ID" value="SVC55014.1"/>
    <property type="molecule type" value="Genomic_DNA"/>
</dbReference>
<gene>
    <name evidence="1" type="ORF">METZ01_LOCUS307868</name>
</gene>
<organism evidence="1">
    <name type="scientific">marine metagenome</name>
    <dbReference type="NCBI Taxonomy" id="408172"/>
    <lineage>
        <taxon>unclassified sequences</taxon>
        <taxon>metagenomes</taxon>
        <taxon>ecological metagenomes</taxon>
    </lineage>
</organism>
<sequence>RYTVMLAENPFDLDVYFDQKGIVNTNLEYQGRWWVKGDTGKQLFCYEITSNQREPSILSECFPLILMNNPRIGARWPSKFDQNIMYEAVVVEGRPQR</sequence>
<accession>A0A382N1C2</accession>
<feature type="non-terminal residue" evidence="1">
    <location>
        <position position="1"/>
    </location>
</feature>
<name>A0A382N1C2_9ZZZZ</name>
<proteinExistence type="predicted"/>
<protein>
    <submittedName>
        <fullName evidence="1">Uncharacterized protein</fullName>
    </submittedName>
</protein>
<dbReference type="AlphaFoldDB" id="A0A382N1C2"/>
<evidence type="ECO:0000313" key="1">
    <source>
        <dbReference type="EMBL" id="SVC55014.1"/>
    </source>
</evidence>
<reference evidence="1" key="1">
    <citation type="submission" date="2018-05" db="EMBL/GenBank/DDBJ databases">
        <authorList>
            <person name="Lanie J.A."/>
            <person name="Ng W.-L."/>
            <person name="Kazmierczak K.M."/>
            <person name="Andrzejewski T.M."/>
            <person name="Davidsen T.M."/>
            <person name="Wayne K.J."/>
            <person name="Tettelin H."/>
            <person name="Glass J.I."/>
            <person name="Rusch D."/>
            <person name="Podicherti R."/>
            <person name="Tsui H.-C.T."/>
            <person name="Winkler M.E."/>
        </authorList>
    </citation>
    <scope>NUCLEOTIDE SEQUENCE</scope>
</reference>